<feature type="region of interest" description="Disordered" evidence="1">
    <location>
        <begin position="178"/>
        <end position="210"/>
    </location>
</feature>
<gene>
    <name evidence="2" type="ORF">ADK38_28660</name>
</gene>
<reference evidence="2 3" key="1">
    <citation type="submission" date="2015-07" db="EMBL/GenBank/DDBJ databases">
        <authorList>
            <person name="Ju K.-S."/>
            <person name="Doroghazi J.R."/>
            <person name="Metcalf W.W."/>
        </authorList>
    </citation>
    <scope>NUCLEOTIDE SEQUENCE [LARGE SCALE GENOMIC DNA]</scope>
    <source>
        <strain evidence="2 3">NRRL B-3589</strain>
    </source>
</reference>
<name>A0ABR5J0B5_9ACTN</name>
<dbReference type="EMBL" id="LGUT01002581">
    <property type="protein sequence ID" value="KOG86860.1"/>
    <property type="molecule type" value="Genomic_DNA"/>
</dbReference>
<dbReference type="Proteomes" id="UP000037020">
    <property type="component" value="Unassembled WGS sequence"/>
</dbReference>
<evidence type="ECO:0000256" key="1">
    <source>
        <dbReference type="SAM" id="MobiDB-lite"/>
    </source>
</evidence>
<protein>
    <recommendedName>
        <fullName evidence="4">Secreted protein</fullName>
    </recommendedName>
</protein>
<keyword evidence="3" id="KW-1185">Reference proteome</keyword>
<feature type="compositionally biased region" description="Basic and acidic residues" evidence="1">
    <location>
        <begin position="200"/>
        <end position="210"/>
    </location>
</feature>
<comment type="caution">
    <text evidence="2">The sequence shown here is derived from an EMBL/GenBank/DDBJ whole genome shotgun (WGS) entry which is preliminary data.</text>
</comment>
<evidence type="ECO:0000313" key="3">
    <source>
        <dbReference type="Proteomes" id="UP000037020"/>
    </source>
</evidence>
<accession>A0ABR5J0B5</accession>
<evidence type="ECO:0000313" key="2">
    <source>
        <dbReference type="EMBL" id="KOG86860.1"/>
    </source>
</evidence>
<feature type="compositionally biased region" description="Basic and acidic residues" evidence="1">
    <location>
        <begin position="178"/>
        <end position="190"/>
    </location>
</feature>
<evidence type="ECO:0008006" key="4">
    <source>
        <dbReference type="Google" id="ProtNLM"/>
    </source>
</evidence>
<sequence length="210" mass="22921">MTIIVIVAAVILLAALAAGLLRGGRGRGRGRGLRRRFGPEYDLALARHEGDAKAAEKELTERLRRHGDVKIQPLTGESRERYVASWNGVQEEFVDAPARAVADAESLLAQLVRDRGYPADPYDEQVAALSVHHAYSVRGYRQVHAAAGRAREGRAATEELREAVVGARGLFDELIDERPRGRSHASDRHRTGVPWAGARGRHEATKGGTP</sequence>
<organism evidence="2 3">
    <name type="scientific">Streptomyces varsoviensis</name>
    <dbReference type="NCBI Taxonomy" id="67373"/>
    <lineage>
        <taxon>Bacteria</taxon>
        <taxon>Bacillati</taxon>
        <taxon>Actinomycetota</taxon>
        <taxon>Actinomycetes</taxon>
        <taxon>Kitasatosporales</taxon>
        <taxon>Streptomycetaceae</taxon>
        <taxon>Streptomyces</taxon>
    </lineage>
</organism>
<proteinExistence type="predicted"/>